<dbReference type="AlphaFoldDB" id="A0A6B3BKF8"/>
<dbReference type="InterPro" id="IPR046675">
    <property type="entry name" value="DUF6545"/>
</dbReference>
<reference evidence="3" key="1">
    <citation type="submission" date="2020-01" db="EMBL/GenBank/DDBJ databases">
        <title>Insect and environment-associated Actinomycetes.</title>
        <authorList>
            <person name="Currrie C."/>
            <person name="Chevrette M."/>
            <person name="Carlson C."/>
            <person name="Stubbendieck R."/>
            <person name="Wendt-Pienkowski E."/>
        </authorList>
    </citation>
    <scope>NUCLEOTIDE SEQUENCE</scope>
    <source>
        <strain evidence="3">SID12501</strain>
    </source>
</reference>
<dbReference type="NCBIfam" id="NF042915">
    <property type="entry name" value="MAB_1171c_fam"/>
    <property type="match status" value="1"/>
</dbReference>
<evidence type="ECO:0000259" key="2">
    <source>
        <dbReference type="Pfam" id="PF20182"/>
    </source>
</evidence>
<evidence type="ECO:0000313" key="3">
    <source>
        <dbReference type="EMBL" id="NEC85868.1"/>
    </source>
</evidence>
<feature type="transmembrane region" description="Helical" evidence="1">
    <location>
        <begin position="178"/>
        <end position="196"/>
    </location>
</feature>
<dbReference type="EMBL" id="JAAGLU010000006">
    <property type="protein sequence ID" value="NEC85868.1"/>
    <property type="molecule type" value="Genomic_DNA"/>
</dbReference>
<feature type="transmembrane region" description="Helical" evidence="1">
    <location>
        <begin position="142"/>
        <end position="166"/>
    </location>
</feature>
<protein>
    <recommendedName>
        <fullName evidence="2">DUF6545 domain-containing protein</fullName>
    </recommendedName>
</protein>
<keyword evidence="1" id="KW-1133">Transmembrane helix</keyword>
<feature type="transmembrane region" description="Helical" evidence="1">
    <location>
        <begin position="104"/>
        <end position="122"/>
    </location>
</feature>
<accession>A0A6B3BKF8</accession>
<dbReference type="Pfam" id="PF20182">
    <property type="entry name" value="DUF6545"/>
    <property type="match status" value="1"/>
</dbReference>
<dbReference type="InterPro" id="IPR050039">
    <property type="entry name" value="MAB_1171c-like"/>
</dbReference>
<comment type="caution">
    <text evidence="3">The sequence shown here is derived from an EMBL/GenBank/DDBJ whole genome shotgun (WGS) entry which is preliminary data.</text>
</comment>
<feature type="transmembrane region" description="Helical" evidence="1">
    <location>
        <begin position="216"/>
        <end position="239"/>
    </location>
</feature>
<proteinExistence type="predicted"/>
<gene>
    <name evidence="3" type="ORF">G3I71_08555</name>
</gene>
<evidence type="ECO:0000256" key="1">
    <source>
        <dbReference type="SAM" id="Phobius"/>
    </source>
</evidence>
<dbReference type="RefSeq" id="WP_164313337.1">
    <property type="nucleotide sequence ID" value="NZ_JAAGLU010000006.1"/>
</dbReference>
<organism evidence="3">
    <name type="scientific">Streptomyces sp. SID12501</name>
    <dbReference type="NCBI Taxonomy" id="2706042"/>
    <lineage>
        <taxon>Bacteria</taxon>
        <taxon>Bacillati</taxon>
        <taxon>Actinomycetota</taxon>
        <taxon>Actinomycetes</taxon>
        <taxon>Kitasatosporales</taxon>
        <taxon>Streptomycetaceae</taxon>
        <taxon>Streptomyces</taxon>
    </lineage>
</organism>
<feature type="transmembrane region" description="Helical" evidence="1">
    <location>
        <begin position="37"/>
        <end position="58"/>
    </location>
</feature>
<sequence length="397" mass="43283">MNDSSYYVPSAAMVIVLLLKGRAVLRAWRDPLLRSVYALLLLSVLVFLFAAPPTISWVNRVTAVPNFSAPLVYCLLSAFSASCLVLIINWRGGPPEATRRASRRWIAGYAVVIMATAALFALGDAPEQRLRDFDTHYADTPFIREMIVLYLVALTVSNIAMNLVCWRWALQVHGWLRVGLLVIVAGFFCNIAFAATKLTAVVARWNGGNLDYLSTYVAPAMAAASEVVTAAGFCIPLAFQRVGDVWSSWSTYRRLSPLWRELAPLSDHGERAVRIAWWSPAELQVTQRESDIHDGMLSLYPYFDPTVRTRAYEAARTAGSSPDAARAEADAAMVTAALRARAADPEGTVISAAATENDGPPPATEGPRDLVGMSHALRRSPVVAEVREGRGFQGAQG</sequence>
<keyword evidence="1" id="KW-0472">Membrane</keyword>
<feature type="domain" description="DUF6545" evidence="2">
    <location>
        <begin position="247"/>
        <end position="377"/>
    </location>
</feature>
<name>A0A6B3BKF8_9ACTN</name>
<feature type="transmembrane region" description="Helical" evidence="1">
    <location>
        <begin position="6"/>
        <end position="25"/>
    </location>
</feature>
<keyword evidence="1" id="KW-0812">Transmembrane</keyword>
<feature type="transmembrane region" description="Helical" evidence="1">
    <location>
        <begin position="70"/>
        <end position="92"/>
    </location>
</feature>